<dbReference type="InterPro" id="IPR029065">
    <property type="entry name" value="Enolase_C-like"/>
</dbReference>
<evidence type="ECO:0000256" key="1">
    <source>
        <dbReference type="ARBA" id="ARBA00022723"/>
    </source>
</evidence>
<dbReference type="Gene3D" id="3.30.390.10">
    <property type="entry name" value="Enolase-like, N-terminal domain"/>
    <property type="match status" value="1"/>
</dbReference>
<dbReference type="Gene3D" id="3.20.20.120">
    <property type="entry name" value="Enolase-like C-terminal domain"/>
    <property type="match status" value="1"/>
</dbReference>
<dbReference type="InterPro" id="IPR036849">
    <property type="entry name" value="Enolase-like_C_sf"/>
</dbReference>
<reference evidence="3 4" key="1">
    <citation type="submission" date="2016-10" db="EMBL/GenBank/DDBJ databases">
        <title>Paenibacillus species isolates.</title>
        <authorList>
            <person name="Beno S.M."/>
        </authorList>
    </citation>
    <scope>NUCLEOTIDE SEQUENCE [LARGE SCALE GENOMIC DNA]</scope>
    <source>
        <strain evidence="3 4">FSL H7-0744</strain>
    </source>
</reference>
<dbReference type="Pfam" id="PF13378">
    <property type="entry name" value="MR_MLE_C"/>
    <property type="match status" value="1"/>
</dbReference>
<evidence type="ECO:0000313" key="3">
    <source>
        <dbReference type="EMBL" id="OMD45070.1"/>
    </source>
</evidence>
<gene>
    <name evidence="3" type="ORF">BSK56_20990</name>
</gene>
<evidence type="ECO:0000259" key="2">
    <source>
        <dbReference type="Pfam" id="PF13378"/>
    </source>
</evidence>
<dbReference type="PANTHER" id="PTHR48073:SF2">
    <property type="entry name" value="O-SUCCINYLBENZOATE SYNTHASE"/>
    <property type="match status" value="1"/>
</dbReference>
<feature type="domain" description="Enolase C-terminal" evidence="2">
    <location>
        <begin position="153"/>
        <end position="340"/>
    </location>
</feature>
<accession>A0ABX3H6G9</accession>
<dbReference type="RefSeq" id="WP_076112594.1">
    <property type="nucleotide sequence ID" value="NZ_MPTB01000028.1"/>
</dbReference>
<keyword evidence="1" id="KW-0479">Metal-binding</keyword>
<comment type="caution">
    <text evidence="3">The sequence shown here is derived from an EMBL/GenBank/DDBJ whole genome shotgun (WGS) entry which is preliminary data.</text>
</comment>
<dbReference type="SUPFAM" id="SSF54826">
    <property type="entry name" value="Enolase N-terminal domain-like"/>
    <property type="match status" value="1"/>
</dbReference>
<sequence length="342" mass="38231">MSIRCQPMPLQLKQPFRISHSVFIKLDHLLLSIHARGVSAFGEVAPLPFFNENYDIAERQIRYIIEHHSSAIIHIEDREQLVAFVCTLSEGPYLKCVVCGFEMLLLDYVGKLLKKPAWSLLQVECPRPRKSAVTLPICERGAVGALADIQLPLVKLKLGGEGDLALLDYIRNEGNPGQKYIIDMNRGWTLEELATHRDRLAHESILFVEEPVAVSSIDMARKIADLKLEVPVFLDESITSEAELHRYLPFIDGVNIKIIKMGGLLKSLSLIDSVEGQLDLLLGCFLESSLSIAYAFQISAKFKYADLDGASFIGNDHFTGLRFNDGQIGLPDDYYGLGVQYV</sequence>
<keyword evidence="4" id="KW-1185">Reference proteome</keyword>
<dbReference type="Proteomes" id="UP000187412">
    <property type="component" value="Unassembled WGS sequence"/>
</dbReference>
<dbReference type="EMBL" id="MPTB01000028">
    <property type="protein sequence ID" value="OMD45070.1"/>
    <property type="molecule type" value="Genomic_DNA"/>
</dbReference>
<dbReference type="InterPro" id="IPR029017">
    <property type="entry name" value="Enolase-like_N"/>
</dbReference>
<proteinExistence type="predicted"/>
<protein>
    <recommendedName>
        <fullName evidence="2">Enolase C-terminal domain-containing protein</fullName>
    </recommendedName>
</protein>
<dbReference type="PANTHER" id="PTHR48073">
    <property type="entry name" value="O-SUCCINYLBENZOATE SYNTHASE-RELATED"/>
    <property type="match status" value="1"/>
</dbReference>
<evidence type="ECO:0000313" key="4">
    <source>
        <dbReference type="Proteomes" id="UP000187412"/>
    </source>
</evidence>
<dbReference type="SUPFAM" id="SSF51604">
    <property type="entry name" value="Enolase C-terminal domain-like"/>
    <property type="match status" value="1"/>
</dbReference>
<organism evidence="3 4">
    <name type="scientific">Paenibacillus borealis</name>
    <dbReference type="NCBI Taxonomy" id="160799"/>
    <lineage>
        <taxon>Bacteria</taxon>
        <taxon>Bacillati</taxon>
        <taxon>Bacillota</taxon>
        <taxon>Bacilli</taxon>
        <taxon>Bacillales</taxon>
        <taxon>Paenibacillaceae</taxon>
        <taxon>Paenibacillus</taxon>
    </lineage>
</organism>
<name>A0ABX3H6G9_PAEBO</name>